<dbReference type="Proteomes" id="UP000249616">
    <property type="component" value="Chromosome"/>
</dbReference>
<dbReference type="PANTHER" id="PTHR30173">
    <property type="entry name" value="SIGMA 19 FACTOR"/>
    <property type="match status" value="1"/>
</dbReference>
<dbReference type="GO" id="GO:0016987">
    <property type="term" value="F:sigma factor activity"/>
    <property type="evidence" value="ECO:0007669"/>
    <property type="project" value="TreeGrafter"/>
</dbReference>
<reference evidence="2 3" key="1">
    <citation type="journal article" date="2019" name="Int. J. Syst. Evol. Microbiol.">
        <title>Streptomyces cadmiisoli sp. nov., a novel actinomycete isolated from cadmium-contaminated soil.</title>
        <authorList>
            <person name="Li K."/>
            <person name="Tang X."/>
            <person name="Zhao J."/>
            <person name="Guo Y."/>
            <person name="Tang Y."/>
            <person name="Gao J."/>
        </authorList>
    </citation>
    <scope>NUCLEOTIDE SEQUENCE [LARGE SCALE GENOMIC DNA]</scope>
    <source>
        <strain evidence="2 3">ZFG47</strain>
    </source>
</reference>
<evidence type="ECO:0008006" key="4">
    <source>
        <dbReference type="Google" id="ProtNLM"/>
    </source>
</evidence>
<dbReference type="SUPFAM" id="SSF54427">
    <property type="entry name" value="NTF2-like"/>
    <property type="match status" value="1"/>
</dbReference>
<dbReference type="InterPro" id="IPR032710">
    <property type="entry name" value="NTF2-like_dom_sf"/>
</dbReference>
<feature type="region of interest" description="Disordered" evidence="1">
    <location>
        <begin position="1"/>
        <end position="21"/>
    </location>
</feature>
<evidence type="ECO:0000313" key="2">
    <source>
        <dbReference type="EMBL" id="AWW41797.1"/>
    </source>
</evidence>
<evidence type="ECO:0000256" key="1">
    <source>
        <dbReference type="SAM" id="MobiDB-lite"/>
    </source>
</evidence>
<dbReference type="EMBL" id="CP030073">
    <property type="protein sequence ID" value="AWW41797.1"/>
    <property type="molecule type" value="Genomic_DNA"/>
</dbReference>
<keyword evidence="3" id="KW-1185">Reference proteome</keyword>
<proteinExistence type="predicted"/>
<protein>
    <recommendedName>
        <fullName evidence="4">SnoaL-like domain-containing protein</fullName>
    </recommendedName>
</protein>
<name>A0A2Z4JA46_9ACTN</name>
<dbReference type="AlphaFoldDB" id="A0A2Z4JA46"/>
<dbReference type="KEGG" id="scad:DN051_38460"/>
<dbReference type="PANTHER" id="PTHR30173:SF36">
    <property type="entry name" value="ECF RNA POLYMERASE SIGMA FACTOR SIGJ"/>
    <property type="match status" value="1"/>
</dbReference>
<organism evidence="2 3">
    <name type="scientific">Streptomyces cadmiisoli</name>
    <dbReference type="NCBI Taxonomy" id="2184053"/>
    <lineage>
        <taxon>Bacteria</taxon>
        <taxon>Bacillati</taxon>
        <taxon>Actinomycetota</taxon>
        <taxon>Actinomycetes</taxon>
        <taxon>Kitasatosporales</taxon>
        <taxon>Streptomycetaceae</taxon>
        <taxon>Streptomyces</taxon>
        <taxon>Streptomyces aurantiacus group</taxon>
    </lineage>
</organism>
<evidence type="ECO:0000313" key="3">
    <source>
        <dbReference type="Proteomes" id="UP000249616"/>
    </source>
</evidence>
<gene>
    <name evidence="2" type="ORF">DN051_38460</name>
</gene>
<dbReference type="InterPro" id="IPR052704">
    <property type="entry name" value="ECF_Sigma-70_Domain"/>
</dbReference>
<accession>A0A2Z4JA46</accession>
<sequence>MDDHVTESATRADTWLSEDPLTPQAMAEDIERFEDLSTAVNSLRSVLATQNLQGLVDVLAPDVVLVSDGGGLQQTALLPVVGADNVIRYIADRVGREGNTFSCEPTTVGGNPGLVLRVEGVIDGVLAVRANNARVTGLYYVRNPKVSPRGDSTRSHPDAVPP</sequence>